<dbReference type="InterPro" id="IPR003646">
    <property type="entry name" value="SH3-like_bac-type"/>
</dbReference>
<dbReference type="Gene3D" id="2.30.30.40">
    <property type="entry name" value="SH3 Domains"/>
    <property type="match status" value="1"/>
</dbReference>
<comment type="caution">
    <text evidence="4">The sequence shown here is derived from an EMBL/GenBank/DDBJ whole genome shotgun (WGS) entry which is preliminary data.</text>
</comment>
<keyword evidence="2" id="KW-0472">Membrane</keyword>
<sequence>MVLEMKRALEDLKKGADGAYRKIYDATYEEVYCKSFLITQEEKQALSLVEDFYAGVLKEIGEALKAEDQNLWFWQQYYKKIRREYQKLLSIQHKEAPGKAQNLAQILAALPLLHRVMLVMAYEDDFSAEQISAVLGLASEKIEGELEKLEKILPTLTQGQPQENAVWLAGWKTILAGADRQILGTVAADWVDVAYEKASAAAGVKEQPKKEDNFEYFVADVDLTEEKPKKKKAEPVIEEEDDEDEEEYSDEDNEDEEYDDDDEEYDDEDDEDDEDRYDWDLEDDGRKMIIIGAVVAVILCVVIGLGAMWFMGRNKSDSATSSQTEEQQEGEDAAADLVIKGDGDTADDAEPAEETDAEETEETEEAAPEEEEAEPEEPQTVTMKVNASSLNVRSEANTTSSVVTSLANGDTVEVLGDASQEWVQIRCTSKNNEEGYVKSEYLVAAE</sequence>
<gene>
    <name evidence="4" type="ORF">WMO62_02660</name>
</gene>
<feature type="region of interest" description="Disordered" evidence="1">
    <location>
        <begin position="228"/>
        <end position="278"/>
    </location>
</feature>
<dbReference type="SUPFAM" id="SSF48371">
    <property type="entry name" value="ARM repeat"/>
    <property type="match status" value="1"/>
</dbReference>
<evidence type="ECO:0000259" key="3">
    <source>
        <dbReference type="PROSITE" id="PS51781"/>
    </source>
</evidence>
<evidence type="ECO:0000313" key="5">
    <source>
        <dbReference type="Proteomes" id="UP001470288"/>
    </source>
</evidence>
<evidence type="ECO:0000313" key="4">
    <source>
        <dbReference type="EMBL" id="MEQ2577744.1"/>
    </source>
</evidence>
<feature type="region of interest" description="Disordered" evidence="1">
    <location>
        <begin position="315"/>
        <end position="381"/>
    </location>
</feature>
<dbReference type="RefSeq" id="WP_349143717.1">
    <property type="nucleotide sequence ID" value="NZ_JBBMFC010000003.1"/>
</dbReference>
<dbReference type="InterPro" id="IPR016024">
    <property type="entry name" value="ARM-type_fold"/>
</dbReference>
<protein>
    <submittedName>
        <fullName evidence="4">SH3 domain-containing protein</fullName>
    </submittedName>
</protein>
<proteinExistence type="predicted"/>
<dbReference type="Proteomes" id="UP001470288">
    <property type="component" value="Unassembled WGS sequence"/>
</dbReference>
<evidence type="ECO:0000256" key="2">
    <source>
        <dbReference type="SAM" id="Phobius"/>
    </source>
</evidence>
<dbReference type="Pfam" id="PF08239">
    <property type="entry name" value="SH3_3"/>
    <property type="match status" value="1"/>
</dbReference>
<reference evidence="4 5" key="1">
    <citation type="submission" date="2024-03" db="EMBL/GenBank/DDBJ databases">
        <title>Human intestinal bacterial collection.</title>
        <authorList>
            <person name="Pauvert C."/>
            <person name="Hitch T.C.A."/>
            <person name="Clavel T."/>
        </authorList>
    </citation>
    <scope>NUCLEOTIDE SEQUENCE [LARGE SCALE GENOMIC DNA]</scope>
    <source>
        <strain evidence="4 5">CLA-AA-H78B</strain>
    </source>
</reference>
<feature type="compositionally biased region" description="Acidic residues" evidence="1">
    <location>
        <begin position="236"/>
        <end position="278"/>
    </location>
</feature>
<keyword evidence="5" id="KW-1185">Reference proteome</keyword>
<organism evidence="4 5">
    <name type="scientific">Hominiventricola aquisgranensis</name>
    <dbReference type="NCBI Taxonomy" id="3133164"/>
    <lineage>
        <taxon>Bacteria</taxon>
        <taxon>Bacillati</taxon>
        <taxon>Bacillota</taxon>
        <taxon>Clostridia</taxon>
        <taxon>Lachnospirales</taxon>
        <taxon>Lachnospiraceae</taxon>
        <taxon>Hominiventricola</taxon>
    </lineage>
</organism>
<keyword evidence="2" id="KW-0812">Transmembrane</keyword>
<feature type="domain" description="SH3b" evidence="3">
    <location>
        <begin position="380"/>
        <end position="446"/>
    </location>
</feature>
<evidence type="ECO:0000256" key="1">
    <source>
        <dbReference type="SAM" id="MobiDB-lite"/>
    </source>
</evidence>
<feature type="compositionally biased region" description="Acidic residues" evidence="1">
    <location>
        <begin position="344"/>
        <end position="377"/>
    </location>
</feature>
<dbReference type="SMART" id="SM00287">
    <property type="entry name" value="SH3b"/>
    <property type="match status" value="1"/>
</dbReference>
<accession>A0ABV1HXV4</accession>
<keyword evidence="2" id="KW-1133">Transmembrane helix</keyword>
<dbReference type="EMBL" id="JBBMFC010000003">
    <property type="protein sequence ID" value="MEQ2577744.1"/>
    <property type="molecule type" value="Genomic_DNA"/>
</dbReference>
<feature type="transmembrane region" description="Helical" evidence="2">
    <location>
        <begin position="289"/>
        <end position="311"/>
    </location>
</feature>
<dbReference type="PROSITE" id="PS51781">
    <property type="entry name" value="SH3B"/>
    <property type="match status" value="1"/>
</dbReference>
<name>A0ABV1HXV4_9FIRM</name>